<sequence>MKAMWAAALMLISATEVSAKDRYSDYQDYFLSTAPNVKSAPKKFQNSKSFLDEHLATVRTGDCDVAKPNHRFTGGHRTSSGGWVMPSYTTNPGIAPPAGEGVPSMPGGAVQGWNEVNPYVGGLGNRR</sequence>
<comment type="caution">
    <text evidence="3">The sequence shown here is derived from an EMBL/GenBank/DDBJ whole genome shotgun (WGS) entry which is preliminary data.</text>
</comment>
<protein>
    <submittedName>
        <fullName evidence="3">Uncharacterized protein</fullName>
    </submittedName>
</protein>
<dbReference type="Proteomes" id="UP000742631">
    <property type="component" value="Unassembled WGS sequence"/>
</dbReference>
<name>A0A921E561_9HYPH</name>
<evidence type="ECO:0000256" key="2">
    <source>
        <dbReference type="SAM" id="SignalP"/>
    </source>
</evidence>
<feature type="signal peptide" evidence="2">
    <location>
        <begin position="1"/>
        <end position="19"/>
    </location>
</feature>
<reference evidence="3" key="1">
    <citation type="journal article" date="2021" name="PeerJ">
        <title>Extensive microbial diversity within the chicken gut microbiome revealed by metagenomics and culture.</title>
        <authorList>
            <person name="Gilroy R."/>
            <person name="Ravi A."/>
            <person name="Getino M."/>
            <person name="Pursley I."/>
            <person name="Horton D.L."/>
            <person name="Alikhan N.F."/>
            <person name="Baker D."/>
            <person name="Gharbi K."/>
            <person name="Hall N."/>
            <person name="Watson M."/>
            <person name="Adriaenssens E.M."/>
            <person name="Foster-Nyarko E."/>
            <person name="Jarju S."/>
            <person name="Secka A."/>
            <person name="Antonio M."/>
            <person name="Oren A."/>
            <person name="Chaudhuri R.R."/>
            <person name="La Ragione R."/>
            <person name="Hildebrand F."/>
            <person name="Pallen M.J."/>
        </authorList>
    </citation>
    <scope>NUCLEOTIDE SEQUENCE</scope>
    <source>
        <strain evidence="3">316</strain>
    </source>
</reference>
<dbReference type="AlphaFoldDB" id="A0A921E561"/>
<dbReference type="EMBL" id="DYYG01000058">
    <property type="protein sequence ID" value="HJE25638.1"/>
    <property type="molecule type" value="Genomic_DNA"/>
</dbReference>
<feature type="region of interest" description="Disordered" evidence="1">
    <location>
        <begin position="69"/>
        <end position="109"/>
    </location>
</feature>
<organism evidence="3 4">
    <name type="scientific">Methylorubrum populi</name>
    <dbReference type="NCBI Taxonomy" id="223967"/>
    <lineage>
        <taxon>Bacteria</taxon>
        <taxon>Pseudomonadati</taxon>
        <taxon>Pseudomonadota</taxon>
        <taxon>Alphaproteobacteria</taxon>
        <taxon>Hyphomicrobiales</taxon>
        <taxon>Methylobacteriaceae</taxon>
        <taxon>Methylorubrum</taxon>
    </lineage>
</organism>
<evidence type="ECO:0000313" key="4">
    <source>
        <dbReference type="Proteomes" id="UP000742631"/>
    </source>
</evidence>
<feature type="chain" id="PRO_5038037197" evidence="2">
    <location>
        <begin position="20"/>
        <end position="127"/>
    </location>
</feature>
<evidence type="ECO:0000313" key="3">
    <source>
        <dbReference type="EMBL" id="HJE25638.1"/>
    </source>
</evidence>
<evidence type="ECO:0000256" key="1">
    <source>
        <dbReference type="SAM" id="MobiDB-lite"/>
    </source>
</evidence>
<feature type="compositionally biased region" description="Polar residues" evidence="1">
    <location>
        <begin position="76"/>
        <end position="92"/>
    </location>
</feature>
<gene>
    <name evidence="3" type="ORF">K8W01_18480</name>
</gene>
<reference evidence="3" key="2">
    <citation type="submission" date="2021-09" db="EMBL/GenBank/DDBJ databases">
        <authorList>
            <person name="Gilroy R."/>
        </authorList>
    </citation>
    <scope>NUCLEOTIDE SEQUENCE</scope>
    <source>
        <strain evidence="3">316</strain>
    </source>
</reference>
<accession>A0A921E561</accession>
<keyword evidence="2" id="KW-0732">Signal</keyword>
<proteinExistence type="predicted"/>